<protein>
    <submittedName>
        <fullName evidence="1">Uncharacterized protein</fullName>
    </submittedName>
</protein>
<dbReference type="SMART" id="SM00248">
    <property type="entry name" value="ANK"/>
    <property type="match status" value="4"/>
</dbReference>
<organism evidence="1 2">
    <name type="scientific">Vitis vinifera</name>
    <name type="common">Grape</name>
    <dbReference type="NCBI Taxonomy" id="29760"/>
    <lineage>
        <taxon>Eukaryota</taxon>
        <taxon>Viridiplantae</taxon>
        <taxon>Streptophyta</taxon>
        <taxon>Embryophyta</taxon>
        <taxon>Tracheophyta</taxon>
        <taxon>Spermatophyta</taxon>
        <taxon>Magnoliopsida</taxon>
        <taxon>eudicotyledons</taxon>
        <taxon>Gunneridae</taxon>
        <taxon>Pentapetalae</taxon>
        <taxon>rosids</taxon>
        <taxon>Vitales</taxon>
        <taxon>Vitaceae</taxon>
        <taxon>Viteae</taxon>
        <taxon>Vitis</taxon>
    </lineage>
</organism>
<dbReference type="Proteomes" id="UP000288805">
    <property type="component" value="Unassembled WGS sequence"/>
</dbReference>
<dbReference type="InterPro" id="IPR036770">
    <property type="entry name" value="Ankyrin_rpt-contain_sf"/>
</dbReference>
<gene>
    <name evidence="1" type="ORF">CK203_066322</name>
</gene>
<evidence type="ECO:0000313" key="2">
    <source>
        <dbReference type="Proteomes" id="UP000288805"/>
    </source>
</evidence>
<dbReference type="InterPro" id="IPR002110">
    <property type="entry name" value="Ankyrin_rpt"/>
</dbReference>
<dbReference type="SUPFAM" id="SSF48403">
    <property type="entry name" value="Ankyrin repeat"/>
    <property type="match status" value="1"/>
</dbReference>
<dbReference type="EMBL" id="QGNW01000588">
    <property type="protein sequence ID" value="RVW67367.1"/>
    <property type="molecule type" value="Genomic_DNA"/>
</dbReference>
<dbReference type="Gene3D" id="1.25.40.20">
    <property type="entry name" value="Ankyrin repeat-containing domain"/>
    <property type="match status" value="1"/>
</dbReference>
<comment type="caution">
    <text evidence="1">The sequence shown here is derived from an EMBL/GenBank/DDBJ whole genome shotgun (WGS) entry which is preliminary data.</text>
</comment>
<accession>A0A438G582</accession>
<sequence>MLHIAVELGEARMGFVEKLVEFMPSEALALRDSDGATALFNACKGWQHKSSQVVSERKPKLAQYLQPPRFCASSHAVKYGHKELTLYLLSVTRDNEPPYPFSNSPGFELLRRALMVGFHDVSTVSGSNVILTLPHAISIPPATMLMILMRILPFDKFYDADKIYYSELYKAVVNGDWESASELLEQARIDILALKDSDGATALFNAVRADNIEAVKLLVTKSPSLLNTCNHSNLVPLHSALRYGHKELTLYLLPVTSDDVDPSPFEDKPGIELLLRALMVGFHDVALYLVKRYPDLATCNSVMLKILMMMKILMLKPL</sequence>
<dbReference type="PANTHER" id="PTHR47303:SF1">
    <property type="entry name" value="NF-KAPPA-B INHIBITOR BETA"/>
    <property type="match status" value="1"/>
</dbReference>
<reference evidence="1 2" key="1">
    <citation type="journal article" date="2018" name="PLoS Genet.">
        <title>Population sequencing reveals clonal diversity and ancestral inbreeding in the grapevine cultivar Chardonnay.</title>
        <authorList>
            <person name="Roach M.J."/>
            <person name="Johnson D.L."/>
            <person name="Bohlmann J."/>
            <person name="van Vuuren H.J."/>
            <person name="Jones S.J."/>
            <person name="Pretorius I.S."/>
            <person name="Schmidt S.A."/>
            <person name="Borneman A.R."/>
        </authorList>
    </citation>
    <scope>NUCLEOTIDE SEQUENCE [LARGE SCALE GENOMIC DNA]</scope>
    <source>
        <strain evidence="2">cv. Chardonnay</strain>
        <tissue evidence="1">Leaf</tissue>
    </source>
</reference>
<dbReference type="PANTHER" id="PTHR47303">
    <property type="match status" value="1"/>
</dbReference>
<dbReference type="AlphaFoldDB" id="A0A438G582"/>
<name>A0A438G582_VITVI</name>
<proteinExistence type="predicted"/>
<evidence type="ECO:0000313" key="1">
    <source>
        <dbReference type="EMBL" id="RVW67367.1"/>
    </source>
</evidence>
<dbReference type="Pfam" id="PF12796">
    <property type="entry name" value="Ank_2"/>
    <property type="match status" value="1"/>
</dbReference>